<dbReference type="Proteomes" id="UP001152797">
    <property type="component" value="Unassembled WGS sequence"/>
</dbReference>
<evidence type="ECO:0000313" key="3">
    <source>
        <dbReference type="EMBL" id="CAL1130124.1"/>
    </source>
</evidence>
<dbReference type="EMBL" id="CAMXCT020000293">
    <property type="protein sequence ID" value="CAL1130124.1"/>
    <property type="molecule type" value="Genomic_DNA"/>
</dbReference>
<sequence>MEFWYLRQVLCYALPAWQMVLAMPKKTRKALSHLGAVRRTYTPAAVQKGVWSSSSGLVYGAAYAVVWHKLGLSSMLHCPHSSAESLGDILEAVDVVEDATTKSRREQSNSESNKAVRQGDRDTFTYVSGHTRTCSLHCYLRMAFDLQLELPKWMRSMAQSVPVMVVKVDSGIRDPDPGTQMQVDSGIRDPDPGTQMQ</sequence>
<gene>
    <name evidence="2" type="ORF">C1SCF055_LOCUS4944</name>
</gene>
<protein>
    <submittedName>
        <fullName evidence="2">Uncharacterized protein</fullName>
    </submittedName>
</protein>
<name>A0A9P1BNU0_9DINO</name>
<proteinExistence type="predicted"/>
<reference evidence="3" key="2">
    <citation type="submission" date="2024-04" db="EMBL/GenBank/DDBJ databases">
        <authorList>
            <person name="Chen Y."/>
            <person name="Shah S."/>
            <person name="Dougan E. K."/>
            <person name="Thang M."/>
            <person name="Chan C."/>
        </authorList>
    </citation>
    <scope>NUCLEOTIDE SEQUENCE [LARGE SCALE GENOMIC DNA]</scope>
</reference>
<organism evidence="2">
    <name type="scientific">Cladocopium goreaui</name>
    <dbReference type="NCBI Taxonomy" id="2562237"/>
    <lineage>
        <taxon>Eukaryota</taxon>
        <taxon>Sar</taxon>
        <taxon>Alveolata</taxon>
        <taxon>Dinophyceae</taxon>
        <taxon>Suessiales</taxon>
        <taxon>Symbiodiniaceae</taxon>
        <taxon>Cladocopium</taxon>
    </lineage>
</organism>
<comment type="caution">
    <text evidence="2">The sequence shown here is derived from an EMBL/GenBank/DDBJ whole genome shotgun (WGS) entry which is preliminary data.</text>
</comment>
<feature type="non-terminal residue" evidence="2">
    <location>
        <position position="197"/>
    </location>
</feature>
<dbReference type="AlphaFoldDB" id="A0A9P1BNU0"/>
<evidence type="ECO:0000313" key="4">
    <source>
        <dbReference type="Proteomes" id="UP001152797"/>
    </source>
</evidence>
<accession>A0A9P1BNU0</accession>
<evidence type="ECO:0000256" key="1">
    <source>
        <dbReference type="SAM" id="MobiDB-lite"/>
    </source>
</evidence>
<keyword evidence="4" id="KW-1185">Reference proteome</keyword>
<feature type="region of interest" description="Disordered" evidence="1">
    <location>
        <begin position="172"/>
        <end position="197"/>
    </location>
</feature>
<reference evidence="2" key="1">
    <citation type="submission" date="2022-10" db="EMBL/GenBank/DDBJ databases">
        <authorList>
            <person name="Chen Y."/>
            <person name="Dougan E. K."/>
            <person name="Chan C."/>
            <person name="Rhodes N."/>
            <person name="Thang M."/>
        </authorList>
    </citation>
    <scope>NUCLEOTIDE SEQUENCE</scope>
</reference>
<dbReference type="EMBL" id="CAMXCT030000293">
    <property type="protein sequence ID" value="CAL4764061.1"/>
    <property type="molecule type" value="Genomic_DNA"/>
</dbReference>
<evidence type="ECO:0000313" key="2">
    <source>
        <dbReference type="EMBL" id="CAI3976749.1"/>
    </source>
</evidence>
<dbReference type="EMBL" id="CAMXCT010000293">
    <property type="protein sequence ID" value="CAI3976749.1"/>
    <property type="molecule type" value="Genomic_DNA"/>
</dbReference>